<proteinExistence type="predicted"/>
<accession>A0A2W0EQ90</accession>
<gene>
    <name evidence="1" type="ORF">CRX42_14510</name>
</gene>
<dbReference type="AlphaFoldDB" id="A0A2W0EQ90"/>
<dbReference type="EMBL" id="PDLL01000155">
    <property type="protein sequence ID" value="PYY69842.1"/>
    <property type="molecule type" value="Genomic_DNA"/>
</dbReference>
<comment type="caution">
    <text evidence="1">The sequence shown here is derived from an EMBL/GenBank/DDBJ whole genome shotgun (WGS) entry which is preliminary data.</text>
</comment>
<reference evidence="1 2" key="1">
    <citation type="journal article" date="2018" name="Appl. Microbiol. Biotechnol.">
        <title>Characterization of the caprolactam degradation pathway in Pseudomonas jessenii using mass spectrometry-based proteomics.</title>
        <authorList>
            <person name="Otzen M."/>
            <person name="Palacio C."/>
            <person name="Janssen D.B."/>
        </authorList>
    </citation>
    <scope>NUCLEOTIDE SEQUENCE [LARGE SCALE GENOMIC DNA]</scope>
    <source>
        <strain evidence="1 2">GO3</strain>
    </source>
</reference>
<evidence type="ECO:0000313" key="1">
    <source>
        <dbReference type="EMBL" id="PYY69842.1"/>
    </source>
</evidence>
<evidence type="ECO:0000313" key="2">
    <source>
        <dbReference type="Proteomes" id="UP000247437"/>
    </source>
</evidence>
<sequence>MVVNDNACGLDKRGALESIASKLAPTAHRRQAGSYRYCVIGVSRNCVKNLFDRNKNGRLSSLTAAVLRYAIWISSALPRHVFPACDGEPPASRSLLPGH</sequence>
<dbReference type="Proteomes" id="UP000247437">
    <property type="component" value="Unassembled WGS sequence"/>
</dbReference>
<protein>
    <submittedName>
        <fullName evidence="1">Uncharacterized protein</fullName>
    </submittedName>
</protein>
<name>A0A2W0EQ90_PSEJE</name>
<organism evidence="1 2">
    <name type="scientific">Pseudomonas jessenii</name>
    <dbReference type="NCBI Taxonomy" id="77298"/>
    <lineage>
        <taxon>Bacteria</taxon>
        <taxon>Pseudomonadati</taxon>
        <taxon>Pseudomonadota</taxon>
        <taxon>Gammaproteobacteria</taxon>
        <taxon>Pseudomonadales</taxon>
        <taxon>Pseudomonadaceae</taxon>
        <taxon>Pseudomonas</taxon>
    </lineage>
</organism>